<evidence type="ECO:0000256" key="1">
    <source>
        <dbReference type="ARBA" id="ARBA00001974"/>
    </source>
</evidence>
<proteinExistence type="predicted"/>
<evidence type="ECO:0000259" key="5">
    <source>
        <dbReference type="Pfam" id="PF01266"/>
    </source>
</evidence>
<dbReference type="EMBL" id="CP063458">
    <property type="protein sequence ID" value="QOV88501.1"/>
    <property type="molecule type" value="Genomic_DNA"/>
</dbReference>
<evidence type="ECO:0000256" key="2">
    <source>
        <dbReference type="ARBA" id="ARBA00022630"/>
    </source>
</evidence>
<comment type="cofactor">
    <cofactor evidence="1">
        <name>FAD</name>
        <dbReference type="ChEBI" id="CHEBI:57692"/>
    </cofactor>
</comment>
<dbReference type="PROSITE" id="PS51257">
    <property type="entry name" value="PROKAR_LIPOPROTEIN"/>
    <property type="match status" value="1"/>
</dbReference>
<dbReference type="InterPro" id="IPR036188">
    <property type="entry name" value="FAD/NAD-bd_sf"/>
</dbReference>
<dbReference type="GO" id="GO:0050660">
    <property type="term" value="F:flavin adenine dinucleotide binding"/>
    <property type="evidence" value="ECO:0007669"/>
    <property type="project" value="InterPro"/>
</dbReference>
<dbReference type="KEGG" id="hbs:IPV69_19980"/>
<gene>
    <name evidence="6" type="primary">solA</name>
    <name evidence="6" type="ORF">IPV69_19980</name>
</gene>
<dbReference type="EC" id="1.5.3.2" evidence="6"/>
<dbReference type="GO" id="GO:0008115">
    <property type="term" value="F:sarcosine oxidase activity"/>
    <property type="evidence" value="ECO:0007669"/>
    <property type="project" value="TreeGrafter"/>
</dbReference>
<keyword evidence="4 6" id="KW-0560">Oxidoreductase</keyword>
<dbReference type="Gene3D" id="3.30.9.10">
    <property type="entry name" value="D-Amino Acid Oxidase, subunit A, domain 2"/>
    <property type="match status" value="1"/>
</dbReference>
<evidence type="ECO:0000256" key="3">
    <source>
        <dbReference type="ARBA" id="ARBA00022827"/>
    </source>
</evidence>
<dbReference type="NCBIfam" id="NF008425">
    <property type="entry name" value="PRK11259.1"/>
    <property type="match status" value="1"/>
</dbReference>
<dbReference type="Gene3D" id="3.50.50.60">
    <property type="entry name" value="FAD/NAD(P)-binding domain"/>
    <property type="match status" value="1"/>
</dbReference>
<accession>A0A7M2WUM0</accession>
<dbReference type="InterPro" id="IPR045170">
    <property type="entry name" value="MTOX"/>
</dbReference>
<reference evidence="6 7" key="1">
    <citation type="submission" date="2020-10" db="EMBL/GenBank/DDBJ databases">
        <title>Wide distribution of Phycisphaera-like planctomycetes from WD2101 soil group in peatlands and genome analysis of the first cultivated representative.</title>
        <authorList>
            <person name="Dedysh S.N."/>
            <person name="Beletsky A.V."/>
            <person name="Ivanova A."/>
            <person name="Kulichevskaya I.S."/>
            <person name="Suzina N.E."/>
            <person name="Philippov D.A."/>
            <person name="Rakitin A.L."/>
            <person name="Mardanov A.V."/>
            <person name="Ravin N.V."/>
        </authorList>
    </citation>
    <scope>NUCLEOTIDE SEQUENCE [LARGE SCALE GENOMIC DNA]</scope>
    <source>
        <strain evidence="6 7">M1803</strain>
    </source>
</reference>
<dbReference type="RefSeq" id="WP_206291487.1">
    <property type="nucleotide sequence ID" value="NZ_CP063458.1"/>
</dbReference>
<dbReference type="InterPro" id="IPR006076">
    <property type="entry name" value="FAD-dep_OxRdtase"/>
</dbReference>
<dbReference type="FunFam" id="3.50.50.60:FF:000189">
    <property type="entry name" value="Monomeric sarcosine oxidase"/>
    <property type="match status" value="1"/>
</dbReference>
<dbReference type="Proteomes" id="UP000593765">
    <property type="component" value="Chromosome"/>
</dbReference>
<keyword evidence="7" id="KW-1185">Reference proteome</keyword>
<dbReference type="PANTHER" id="PTHR10961:SF7">
    <property type="entry name" value="FAD DEPENDENT OXIDOREDUCTASE DOMAIN-CONTAINING PROTEIN"/>
    <property type="match status" value="1"/>
</dbReference>
<protein>
    <submittedName>
        <fullName evidence="6">N-methyl-L-tryptophan oxidase</fullName>
        <ecNumber evidence="6">1.5.3.2</ecNumber>
    </submittedName>
</protein>
<organism evidence="6 7">
    <name type="scientific">Humisphaera borealis</name>
    <dbReference type="NCBI Taxonomy" id="2807512"/>
    <lineage>
        <taxon>Bacteria</taxon>
        <taxon>Pseudomonadati</taxon>
        <taxon>Planctomycetota</taxon>
        <taxon>Phycisphaerae</taxon>
        <taxon>Tepidisphaerales</taxon>
        <taxon>Tepidisphaeraceae</taxon>
        <taxon>Humisphaera</taxon>
    </lineage>
</organism>
<evidence type="ECO:0000313" key="6">
    <source>
        <dbReference type="EMBL" id="QOV88501.1"/>
    </source>
</evidence>
<evidence type="ECO:0000313" key="7">
    <source>
        <dbReference type="Proteomes" id="UP000593765"/>
    </source>
</evidence>
<dbReference type="SUPFAM" id="SSF54373">
    <property type="entry name" value="FAD-linked reductases, C-terminal domain"/>
    <property type="match status" value="1"/>
</dbReference>
<feature type="domain" description="FAD dependent oxidoreductase" evidence="5">
    <location>
        <begin position="6"/>
        <end position="362"/>
    </location>
</feature>
<sequence>MAERYDVIVIGVGAMGSSACFHLARRGVKVLGLEQFSIAHDRGSSHGQSRMIRMAYYEHPDYVPLLRRAYELWDELESLSGQKLLHRTGGIYLGPPDGGLIAGSLASARLHGLAHEVLSPGALAERFPPFHLAPGWIGVHEPAAGFLLPEAVVAAYAGLARQHGADIHGNEPVVQWTRAGESDDGDIRVRTGAGEYLARRLIVCGGAWSVALLPQLNTPLVVTRQVLGWVRPANPEPFALGRFPVWAAENPDGTLQYGFPVMPGEQTLKVAWHGAGRPTDADNLDRRTSGDDIATFLPALPHLLPGAAGPVAEMRVCMYTNSPDHHFIIDRLPSEPNVTVACGFSGHGFKFASVIGEVLADLATSGQTSRPAGFLSLARFR</sequence>
<name>A0A7M2WUM0_9BACT</name>
<dbReference type="GO" id="GO:0050131">
    <property type="term" value="F:N-methyl-L-amino-acid oxidase activity"/>
    <property type="evidence" value="ECO:0007669"/>
    <property type="project" value="UniProtKB-EC"/>
</dbReference>
<dbReference type="AlphaFoldDB" id="A0A7M2WUM0"/>
<keyword evidence="2" id="KW-0285">Flavoprotein</keyword>
<keyword evidence="3" id="KW-0274">FAD</keyword>
<evidence type="ECO:0000256" key="4">
    <source>
        <dbReference type="ARBA" id="ARBA00023002"/>
    </source>
</evidence>
<dbReference type="SUPFAM" id="SSF51905">
    <property type="entry name" value="FAD/NAD(P)-binding domain"/>
    <property type="match status" value="1"/>
</dbReference>
<dbReference type="Pfam" id="PF01266">
    <property type="entry name" value="DAO"/>
    <property type="match status" value="1"/>
</dbReference>
<dbReference type="PANTHER" id="PTHR10961">
    <property type="entry name" value="PEROXISOMAL SARCOSINE OXIDASE"/>
    <property type="match status" value="1"/>
</dbReference>